<dbReference type="InterPro" id="IPR037185">
    <property type="entry name" value="EmrE-like"/>
</dbReference>
<evidence type="ECO:0000256" key="6">
    <source>
        <dbReference type="SAM" id="SignalP"/>
    </source>
</evidence>
<evidence type="ECO:0000256" key="3">
    <source>
        <dbReference type="ARBA" id="ARBA00022989"/>
    </source>
</evidence>
<dbReference type="EMBL" id="JAVEPI010000002">
    <property type="protein sequence ID" value="KAK1443409.1"/>
    <property type="molecule type" value="Genomic_DNA"/>
</dbReference>
<keyword evidence="4 5" id="KW-0472">Membrane</keyword>
<comment type="caution">
    <text evidence="8">The sequence shown here is derived from an EMBL/GenBank/DDBJ whole genome shotgun (WGS) entry which is preliminary data.</text>
</comment>
<feature type="chain" id="PRO_5042115941" evidence="6">
    <location>
        <begin position="30"/>
        <end position="478"/>
    </location>
</feature>
<accession>A0AAD8LM70</accession>
<feature type="domain" description="Sugar phosphate transporter" evidence="7">
    <location>
        <begin position="144"/>
        <end position="471"/>
    </location>
</feature>
<dbReference type="InterPro" id="IPR004853">
    <property type="entry name" value="Sugar_P_trans_dom"/>
</dbReference>
<evidence type="ECO:0000256" key="1">
    <source>
        <dbReference type="ARBA" id="ARBA00004141"/>
    </source>
</evidence>
<proteinExistence type="predicted"/>
<sequence length="478" mass="52037">MEPHLVNGMKVSFMWILSLLLLCFSAVESKTHRGGFHDPKGYQHLGLREYQMKNNAHASHAFIRQNMTKGGVPSAIGKGPLNSVRPKLIKDPSVVHRNRVYASQDSHNTVTAVAPVESKVKAGNAFNTPSTDVMPTLRSALHSASMLSLWYAGTVMYNIENKKALNMCPLPKTIAALQMLMGIPFFMARWGFGMKPRPSVYTSNDGIVQEDPNAGILQSIKTKVRNSFIRAKNYIQAYSSILKQSALFSMIHVLSVTALGAGAISFVHIVKASEPLFVSAVSLLSGSGTMSPITFLTLIPILGGVAMASIKDLNFSSVAMATSLISNVLSSMRRLEAKHFFKQDLTKIGENLDAQNVSSLVTILSSCILAPLSLLECNQWSQMYRSILYKFSSQGLLLLARHIALSGFFYTLYTEVSFIALSQLAPVSHAVANTLKRIFLIVASSVLFKTKLTPAGIYGSATAITGALLYSLSKNFFG</sequence>
<dbReference type="Proteomes" id="UP001230268">
    <property type="component" value="Unassembled WGS sequence"/>
</dbReference>
<dbReference type="Pfam" id="PF03151">
    <property type="entry name" value="TPT"/>
    <property type="match status" value="1"/>
</dbReference>
<organism evidence="8 9">
    <name type="scientific">Babesia gibsoni</name>
    <dbReference type="NCBI Taxonomy" id="33632"/>
    <lineage>
        <taxon>Eukaryota</taxon>
        <taxon>Sar</taxon>
        <taxon>Alveolata</taxon>
        <taxon>Apicomplexa</taxon>
        <taxon>Aconoidasida</taxon>
        <taxon>Piroplasmida</taxon>
        <taxon>Babesiidae</taxon>
        <taxon>Babesia</taxon>
    </lineage>
</organism>
<protein>
    <submittedName>
        <fullName evidence="8">Triose-phosphate transporter like protein</fullName>
    </submittedName>
</protein>
<dbReference type="PANTHER" id="PTHR11132">
    <property type="entry name" value="SOLUTE CARRIER FAMILY 35"/>
    <property type="match status" value="1"/>
</dbReference>
<keyword evidence="6" id="KW-0732">Signal</keyword>
<dbReference type="AlphaFoldDB" id="A0AAD8LM70"/>
<dbReference type="InterPro" id="IPR050186">
    <property type="entry name" value="TPT_transporter"/>
</dbReference>
<comment type="subcellular location">
    <subcellularLocation>
        <location evidence="1">Membrane</location>
        <topology evidence="1">Multi-pass membrane protein</topology>
    </subcellularLocation>
</comment>
<evidence type="ECO:0000256" key="2">
    <source>
        <dbReference type="ARBA" id="ARBA00022692"/>
    </source>
</evidence>
<evidence type="ECO:0000256" key="5">
    <source>
        <dbReference type="SAM" id="Phobius"/>
    </source>
</evidence>
<evidence type="ECO:0000259" key="7">
    <source>
        <dbReference type="Pfam" id="PF03151"/>
    </source>
</evidence>
<gene>
    <name evidence="8" type="ORF">BgAZ_202850</name>
</gene>
<feature type="signal peptide" evidence="6">
    <location>
        <begin position="1"/>
        <end position="29"/>
    </location>
</feature>
<feature type="transmembrane region" description="Helical" evidence="5">
    <location>
        <begin position="174"/>
        <end position="192"/>
    </location>
</feature>
<evidence type="ECO:0000256" key="4">
    <source>
        <dbReference type="ARBA" id="ARBA00023136"/>
    </source>
</evidence>
<keyword evidence="2 5" id="KW-0812">Transmembrane</keyword>
<keyword evidence="3 5" id="KW-1133">Transmembrane helix</keyword>
<dbReference type="SUPFAM" id="SSF103481">
    <property type="entry name" value="Multidrug resistance efflux transporter EmrE"/>
    <property type="match status" value="1"/>
</dbReference>
<evidence type="ECO:0000313" key="9">
    <source>
        <dbReference type="Proteomes" id="UP001230268"/>
    </source>
</evidence>
<evidence type="ECO:0000313" key="8">
    <source>
        <dbReference type="EMBL" id="KAK1443409.1"/>
    </source>
</evidence>
<dbReference type="GO" id="GO:0016020">
    <property type="term" value="C:membrane"/>
    <property type="evidence" value="ECO:0007669"/>
    <property type="project" value="UniProtKB-SubCell"/>
</dbReference>
<feature type="transmembrane region" description="Helical" evidence="5">
    <location>
        <begin position="276"/>
        <end position="301"/>
    </location>
</feature>
<feature type="transmembrane region" description="Helical" evidence="5">
    <location>
        <begin position="246"/>
        <end position="270"/>
    </location>
</feature>
<feature type="transmembrane region" description="Helical" evidence="5">
    <location>
        <begin position="455"/>
        <end position="473"/>
    </location>
</feature>
<keyword evidence="9" id="KW-1185">Reference proteome</keyword>
<reference evidence="8" key="1">
    <citation type="submission" date="2023-08" db="EMBL/GenBank/DDBJ databases">
        <title>Draft sequence of the Babesia gibsoni genome.</title>
        <authorList>
            <person name="Yamagishi J.Y."/>
            <person name="Xuan X.X."/>
        </authorList>
    </citation>
    <scope>NUCLEOTIDE SEQUENCE</scope>
    <source>
        <strain evidence="8">Azabu</strain>
    </source>
</reference>
<feature type="transmembrane region" description="Helical" evidence="5">
    <location>
        <begin position="387"/>
        <end position="410"/>
    </location>
</feature>
<name>A0AAD8LM70_BABGI</name>